<gene>
    <name evidence="3" type="ORF">KN1_00670</name>
</gene>
<dbReference type="PANTHER" id="PTHR46401:SF2">
    <property type="entry name" value="GLYCOSYLTRANSFERASE WBBK-RELATED"/>
    <property type="match status" value="1"/>
</dbReference>
<evidence type="ECO:0000259" key="2">
    <source>
        <dbReference type="Pfam" id="PF00534"/>
    </source>
</evidence>
<dbReference type="KEGG" id="csty:KN1_00670"/>
<name>A0A8D5U3J9_9CREN</name>
<evidence type="ECO:0000313" key="3">
    <source>
        <dbReference type="EMBL" id="BCU68770.1"/>
    </source>
</evidence>
<proteinExistence type="predicted"/>
<evidence type="ECO:0000256" key="1">
    <source>
        <dbReference type="ARBA" id="ARBA00022679"/>
    </source>
</evidence>
<keyword evidence="4" id="KW-1185">Reference proteome</keyword>
<dbReference type="Pfam" id="PF00534">
    <property type="entry name" value="Glycos_transf_1"/>
    <property type="match status" value="1"/>
</dbReference>
<protein>
    <recommendedName>
        <fullName evidence="2">Glycosyl transferase family 1 domain-containing protein</fullName>
    </recommendedName>
</protein>
<dbReference type="EMBL" id="AP024597">
    <property type="protein sequence ID" value="BCU68770.1"/>
    <property type="molecule type" value="Genomic_DNA"/>
</dbReference>
<reference evidence="3 4" key="1">
    <citation type="submission" date="2021-04" db="EMBL/GenBank/DDBJ databases">
        <title>Complete genome sequence of Stygiolobus sp. KN-1.</title>
        <authorList>
            <person name="Nakamura K."/>
            <person name="Sakai H."/>
            <person name="Kurosawa N."/>
        </authorList>
    </citation>
    <scope>NUCLEOTIDE SEQUENCE [LARGE SCALE GENOMIC DNA]</scope>
    <source>
        <strain evidence="3 4">KN-1</strain>
    </source>
</reference>
<dbReference type="GeneID" id="66161821"/>
<organism evidence="3 4">
    <name type="scientific">Stygiolobus caldivivus</name>
    <dbReference type="NCBI Taxonomy" id="2824673"/>
    <lineage>
        <taxon>Archaea</taxon>
        <taxon>Thermoproteota</taxon>
        <taxon>Thermoprotei</taxon>
        <taxon>Sulfolobales</taxon>
        <taxon>Sulfolobaceae</taxon>
        <taxon>Stygiolobus</taxon>
    </lineage>
</organism>
<dbReference type="Gene3D" id="3.40.50.2000">
    <property type="entry name" value="Glycogen Phosphorylase B"/>
    <property type="match status" value="1"/>
</dbReference>
<dbReference type="SUPFAM" id="SSF53756">
    <property type="entry name" value="UDP-Glycosyltransferase/glycogen phosphorylase"/>
    <property type="match status" value="1"/>
</dbReference>
<dbReference type="InterPro" id="IPR001296">
    <property type="entry name" value="Glyco_trans_1"/>
</dbReference>
<feature type="domain" description="Glycosyl transferase family 1" evidence="2">
    <location>
        <begin position="229"/>
        <end position="361"/>
    </location>
</feature>
<dbReference type="GO" id="GO:0016757">
    <property type="term" value="F:glycosyltransferase activity"/>
    <property type="evidence" value="ECO:0007669"/>
    <property type="project" value="InterPro"/>
</dbReference>
<dbReference type="PANTHER" id="PTHR46401">
    <property type="entry name" value="GLYCOSYLTRANSFERASE WBBK-RELATED"/>
    <property type="match status" value="1"/>
</dbReference>
<sequence>MMSLGLVDSRAISNLNGGTERHVREIIKRLSLRYKLYYLPTPHSFLGISEDQLKEVKKYAKVPAFFESLLDKKPTFSLVRELLTFSPLAKELLEGYKKEIDELDFAYTSHNYRIQLMSSILISRLGRNYGMLLMTDPHNSLLEKESFLRCVNVWNKIWFNKKSAIEFCSIQRLQNIVFLTKALRRKPSFIAVMNYGALSYTNLPRYFNTRVLSPPHAFNPLALKYRDFNKEGYVVFLGRINTAKGANEALEVGKYVKLKMIGYPEQEFITKRAKSLGVEVIENVSEEEKFEILSKAKALILPSHQESFSVTGIEALAVGTPVIAYDLPSLTSIYKFKPVFFIREFDVKSLVEKAKDLVKLDNRKIEEMFSPDLDEFIKLHSSWDNVVNAVDSLIKNFI</sequence>
<dbReference type="RefSeq" id="WP_221288637.1">
    <property type="nucleotide sequence ID" value="NZ_AP024597.1"/>
</dbReference>
<accession>A0A8D5U3J9</accession>
<dbReference type="Proteomes" id="UP000825123">
    <property type="component" value="Chromosome"/>
</dbReference>
<keyword evidence="1" id="KW-0808">Transferase</keyword>
<evidence type="ECO:0000313" key="4">
    <source>
        <dbReference type="Proteomes" id="UP000825123"/>
    </source>
</evidence>
<dbReference type="AlphaFoldDB" id="A0A8D5U3J9"/>